<protein>
    <recommendedName>
        <fullName evidence="3">DOMON domain-containing protein</fullName>
    </recommendedName>
</protein>
<reference evidence="4" key="1">
    <citation type="journal article" date="2021" name="Proc. Natl. Acad. Sci. U.S.A.">
        <title>Three genomes in the algal genus Volvox reveal the fate of a haploid sex-determining region after a transition to homothallism.</title>
        <authorList>
            <person name="Yamamoto K."/>
            <person name="Hamaji T."/>
            <person name="Kawai-Toyooka H."/>
            <person name="Matsuzaki R."/>
            <person name="Takahashi F."/>
            <person name="Nishimura Y."/>
            <person name="Kawachi M."/>
            <person name="Noguchi H."/>
            <person name="Minakuchi Y."/>
            <person name="Umen J.G."/>
            <person name="Toyoda A."/>
            <person name="Nozaki H."/>
        </authorList>
    </citation>
    <scope>NUCLEOTIDE SEQUENCE</scope>
    <source>
        <strain evidence="4">NIES-3780</strain>
    </source>
</reference>
<keyword evidence="2" id="KW-0732">Signal</keyword>
<feature type="region of interest" description="Disordered" evidence="1">
    <location>
        <begin position="203"/>
        <end position="240"/>
    </location>
</feature>
<evidence type="ECO:0000313" key="5">
    <source>
        <dbReference type="Proteomes" id="UP000747399"/>
    </source>
</evidence>
<accession>A0A8J4BL03</accession>
<evidence type="ECO:0000256" key="2">
    <source>
        <dbReference type="SAM" id="SignalP"/>
    </source>
</evidence>
<feature type="signal peptide" evidence="2">
    <location>
        <begin position="1"/>
        <end position="23"/>
    </location>
</feature>
<dbReference type="Proteomes" id="UP000747399">
    <property type="component" value="Unassembled WGS sequence"/>
</dbReference>
<feature type="domain" description="DOMON" evidence="3">
    <location>
        <begin position="278"/>
        <end position="407"/>
    </location>
</feature>
<name>A0A8J4BL03_9CHLO</name>
<dbReference type="PANTHER" id="PTHR24216">
    <property type="entry name" value="PAXILLIN-RELATED"/>
    <property type="match status" value="1"/>
</dbReference>
<dbReference type="InterPro" id="IPR005018">
    <property type="entry name" value="DOMON_domain"/>
</dbReference>
<evidence type="ECO:0000313" key="4">
    <source>
        <dbReference type="EMBL" id="GIL63775.1"/>
    </source>
</evidence>
<dbReference type="EMBL" id="BNCO01000060">
    <property type="protein sequence ID" value="GIL63775.1"/>
    <property type="molecule type" value="Genomic_DNA"/>
</dbReference>
<feature type="compositionally biased region" description="Pro residues" evidence="1">
    <location>
        <begin position="215"/>
        <end position="225"/>
    </location>
</feature>
<comment type="caution">
    <text evidence="4">The sequence shown here is derived from an EMBL/GenBank/DDBJ whole genome shotgun (WGS) entry which is preliminary data.</text>
</comment>
<evidence type="ECO:0000256" key="1">
    <source>
        <dbReference type="SAM" id="MobiDB-lite"/>
    </source>
</evidence>
<evidence type="ECO:0000259" key="3">
    <source>
        <dbReference type="PROSITE" id="PS50836"/>
    </source>
</evidence>
<organism evidence="4 5">
    <name type="scientific">Volvox africanus</name>
    <dbReference type="NCBI Taxonomy" id="51714"/>
    <lineage>
        <taxon>Eukaryota</taxon>
        <taxon>Viridiplantae</taxon>
        <taxon>Chlorophyta</taxon>
        <taxon>core chlorophytes</taxon>
        <taxon>Chlorophyceae</taxon>
        <taxon>CS clade</taxon>
        <taxon>Chlamydomonadales</taxon>
        <taxon>Volvocaceae</taxon>
        <taxon>Volvox</taxon>
    </lineage>
</organism>
<dbReference type="PRINTS" id="PR01217">
    <property type="entry name" value="PRICHEXTENSN"/>
</dbReference>
<feature type="chain" id="PRO_5035216171" description="DOMON domain-containing protein" evidence="2">
    <location>
        <begin position="24"/>
        <end position="620"/>
    </location>
</feature>
<dbReference type="AlphaFoldDB" id="A0A8J4BL03"/>
<feature type="region of interest" description="Disordered" evidence="1">
    <location>
        <begin position="432"/>
        <end position="620"/>
    </location>
</feature>
<dbReference type="PROSITE" id="PS50836">
    <property type="entry name" value="DOMON"/>
    <property type="match status" value="1"/>
</dbReference>
<dbReference type="InterPro" id="IPR045266">
    <property type="entry name" value="DOH_DOMON"/>
</dbReference>
<proteinExistence type="predicted"/>
<feature type="compositionally biased region" description="Low complexity" evidence="1">
    <location>
        <begin position="203"/>
        <end position="214"/>
    </location>
</feature>
<keyword evidence="5" id="KW-1185">Reference proteome</keyword>
<dbReference type="CDD" id="cd09631">
    <property type="entry name" value="DOMON_DOH"/>
    <property type="match status" value="1"/>
</dbReference>
<sequence length="620" mass="65453">MMSLKAAAVAACALLLWSPLAVALPIYWYDSLHWVGEDFPGEEQCDAHPTEEVFPELSPHGSPVVDSSIGFTFYEATSNSMASFLCAGNAYVVKVSFSGVPCLALLTANNASQVAFSIPLPTEGCPNRVDLGGSIKSRAASSFNATFNVPCSSAGQSVLFKVTSSNRIDKHWKWNSVSLDVRSSSACAATAAACGSPSDPYSLPAPRSLLSPQPSSSPPSLPPPLTQSLASPSKPSSRPLCTPSTLGYRCMEKQGKITVHWTVNASAAPADNGCTPKQPTVLSASELAQNGTLHMAVEAAVPGYVAIAFAEVYNLMYPADIVMGWLPRTGSPFIDTFYVEEEYLGPENKYPPQASRWAYDKGVSQLQRNGSIVTTICFSRFLVDYRARVSPVVKTDGNQVIFNWAISVYDNFVQHNPVNVGGFYLNLARGKAPPSTPPPLVSPPPLQPYPPTLKPPLPPYPTPPTLKPPAPLQSTPLSPRPPPPPSPRPPPSPSPRPPPSPSPRPPPSPSPRPPPPPSPRPPPSPSPRPPPPPSPRPPPSPSPRPPPPPSPRPPPSPSPRPPPPPSPRPPPPPSPRLPPQPSPPPPPSQLPSLHKPLSSSLPKPAPPSLGGIGSTADGES</sequence>
<feature type="compositionally biased region" description="Pro residues" evidence="1">
    <location>
        <begin position="434"/>
        <end position="471"/>
    </location>
</feature>
<feature type="compositionally biased region" description="Low complexity" evidence="1">
    <location>
        <begin position="590"/>
        <end position="602"/>
    </location>
</feature>
<gene>
    <name evidence="4" type="ORF">Vafri_17777</name>
</gene>
<feature type="compositionally biased region" description="Pro residues" evidence="1">
    <location>
        <begin position="478"/>
        <end position="589"/>
    </location>
</feature>
<dbReference type="PANTHER" id="PTHR24216:SF65">
    <property type="entry name" value="PAXILLIN-LIKE PROTEIN 1"/>
    <property type="match status" value="1"/>
</dbReference>